<dbReference type="Pfam" id="PF00078">
    <property type="entry name" value="RVT_1"/>
    <property type="match status" value="1"/>
</dbReference>
<protein>
    <recommendedName>
        <fullName evidence="1">Reverse transcriptase domain-containing protein</fullName>
    </recommendedName>
</protein>
<sequence length="135" mass="15762">MEAIHIVRRLVERYRELKKHLHMVFIDLEKAYDKVPREVLWRYLEAKGVLVAYITVIKDMYDETKTRVRAAGGDSEHFPIMMGLHQGSALSPFLFSLAMDTLTRHIQGEVPWCMLFTDDIVLIDETRGSVNERLE</sequence>
<proteinExistence type="predicted"/>
<dbReference type="InterPro" id="IPR043502">
    <property type="entry name" value="DNA/RNA_pol_sf"/>
</dbReference>
<dbReference type="AlphaFoldDB" id="A0A1S4CYB8"/>
<dbReference type="SMR" id="A0A1S4CYB8"/>
<name>A0A1S4CYB8_TOBAC</name>
<feature type="domain" description="Reverse transcriptase" evidence="1">
    <location>
        <begin position="1"/>
        <end position="135"/>
    </location>
</feature>
<dbReference type="OrthoDB" id="1245115at2759"/>
<reference evidence="2" key="1">
    <citation type="submission" date="2025-08" db="UniProtKB">
        <authorList>
            <consortium name="RefSeq"/>
        </authorList>
    </citation>
    <scope>IDENTIFICATION</scope>
</reference>
<accession>A0A1S4CYB8</accession>
<dbReference type="STRING" id="4097.A0A1S4CYB8"/>
<dbReference type="InterPro" id="IPR000477">
    <property type="entry name" value="RT_dom"/>
</dbReference>
<dbReference type="KEGG" id="nta:107823963"/>
<dbReference type="Gene3D" id="3.30.70.270">
    <property type="match status" value="1"/>
</dbReference>
<gene>
    <name evidence="2" type="primary">LOC107823963</name>
</gene>
<dbReference type="InterPro" id="IPR043128">
    <property type="entry name" value="Rev_trsase/Diguanyl_cyclase"/>
</dbReference>
<dbReference type="SUPFAM" id="SSF56672">
    <property type="entry name" value="DNA/RNA polymerases"/>
    <property type="match status" value="1"/>
</dbReference>
<dbReference type="PROSITE" id="PS50878">
    <property type="entry name" value="RT_POL"/>
    <property type="match status" value="1"/>
</dbReference>
<feature type="non-terminal residue" evidence="2">
    <location>
        <position position="135"/>
    </location>
</feature>
<dbReference type="RefSeq" id="XP_016506160.1">
    <property type="nucleotide sequence ID" value="XM_016650674.1"/>
</dbReference>
<dbReference type="OMA" id="MICREST"/>
<dbReference type="PANTHER" id="PTHR19446">
    <property type="entry name" value="REVERSE TRANSCRIPTASES"/>
    <property type="match status" value="1"/>
</dbReference>
<organism evidence="2">
    <name type="scientific">Nicotiana tabacum</name>
    <name type="common">Common tobacco</name>
    <dbReference type="NCBI Taxonomy" id="4097"/>
    <lineage>
        <taxon>Eukaryota</taxon>
        <taxon>Viridiplantae</taxon>
        <taxon>Streptophyta</taxon>
        <taxon>Embryophyta</taxon>
        <taxon>Tracheophyta</taxon>
        <taxon>Spermatophyta</taxon>
        <taxon>Magnoliopsida</taxon>
        <taxon>eudicotyledons</taxon>
        <taxon>Gunneridae</taxon>
        <taxon>Pentapetalae</taxon>
        <taxon>asterids</taxon>
        <taxon>lamiids</taxon>
        <taxon>Solanales</taxon>
        <taxon>Solanaceae</taxon>
        <taxon>Nicotianoideae</taxon>
        <taxon>Nicotianeae</taxon>
        <taxon>Nicotiana</taxon>
    </lineage>
</organism>
<evidence type="ECO:0000313" key="2">
    <source>
        <dbReference type="RefSeq" id="XP_016506160.1"/>
    </source>
</evidence>
<evidence type="ECO:0000259" key="1">
    <source>
        <dbReference type="PROSITE" id="PS50878"/>
    </source>
</evidence>
<dbReference type="PaxDb" id="4097-A0A1S4CYB8"/>